<dbReference type="Pfam" id="PF00126">
    <property type="entry name" value="HTH_1"/>
    <property type="match status" value="1"/>
</dbReference>
<evidence type="ECO:0000256" key="2">
    <source>
        <dbReference type="ARBA" id="ARBA00023015"/>
    </source>
</evidence>
<dbReference type="PANTHER" id="PTHR30346:SF0">
    <property type="entry name" value="HCA OPERON TRANSCRIPTIONAL ACTIVATOR HCAR"/>
    <property type="match status" value="1"/>
</dbReference>
<protein>
    <submittedName>
        <fullName evidence="6">LysR family transcriptional regulator</fullName>
    </submittedName>
</protein>
<comment type="caution">
    <text evidence="6">The sequence shown here is derived from an EMBL/GenBank/DDBJ whole genome shotgun (WGS) entry which is preliminary data.</text>
</comment>
<dbReference type="SUPFAM" id="SSF53850">
    <property type="entry name" value="Periplasmic binding protein-like II"/>
    <property type="match status" value="1"/>
</dbReference>
<dbReference type="InterPro" id="IPR036390">
    <property type="entry name" value="WH_DNA-bd_sf"/>
</dbReference>
<keyword evidence="4" id="KW-0804">Transcription</keyword>
<dbReference type="EMBL" id="BAAATD010000030">
    <property type="protein sequence ID" value="GAA2639749.1"/>
    <property type="molecule type" value="Genomic_DNA"/>
</dbReference>
<evidence type="ECO:0000313" key="7">
    <source>
        <dbReference type="Proteomes" id="UP001501509"/>
    </source>
</evidence>
<evidence type="ECO:0000256" key="3">
    <source>
        <dbReference type="ARBA" id="ARBA00023125"/>
    </source>
</evidence>
<dbReference type="SUPFAM" id="SSF46785">
    <property type="entry name" value="Winged helix' DNA-binding domain"/>
    <property type="match status" value="1"/>
</dbReference>
<evidence type="ECO:0000313" key="6">
    <source>
        <dbReference type="EMBL" id="GAA2639749.1"/>
    </source>
</evidence>
<name>A0ABN3R023_9ACTN</name>
<dbReference type="InterPro" id="IPR000847">
    <property type="entry name" value="LysR_HTH_N"/>
</dbReference>
<keyword evidence="2" id="KW-0805">Transcription regulation</keyword>
<sequence>MPDMEPFEVRELRYFVAVAEELSFSRAAERLGMAQPPLSRAIRQMERRLGADLFRRDSHRVYLTELGVSLLDHAREAVDAVQAVSRRASRAAQTTPSLVATAKPGIATEILRHVVREFESLAGAPRVEIVVSGFREQTTMVRDGRADVAVLGSPFERKGIEVEVLAIHPRVVALPADHPLTERRRLTCADLQGEPMPIWAKSSPSDIAYSSGRDRGSAIAADEGPVAGPTVSDPAQLLEVVSLGQAIALIPAWLAERNPRPDIVYAPVLDASPYSTVIAWPEGARAQHVARFVRTATELYVPREVHA</sequence>
<evidence type="ECO:0000259" key="5">
    <source>
        <dbReference type="PROSITE" id="PS50931"/>
    </source>
</evidence>
<proteinExistence type="inferred from homology"/>
<dbReference type="PROSITE" id="PS50931">
    <property type="entry name" value="HTH_LYSR"/>
    <property type="match status" value="1"/>
</dbReference>
<dbReference type="PANTHER" id="PTHR30346">
    <property type="entry name" value="TRANSCRIPTIONAL DUAL REGULATOR HCAR-RELATED"/>
    <property type="match status" value="1"/>
</dbReference>
<evidence type="ECO:0000256" key="1">
    <source>
        <dbReference type="ARBA" id="ARBA00009437"/>
    </source>
</evidence>
<keyword evidence="7" id="KW-1185">Reference proteome</keyword>
<dbReference type="Pfam" id="PF03466">
    <property type="entry name" value="LysR_substrate"/>
    <property type="match status" value="1"/>
</dbReference>
<organism evidence="6 7">
    <name type="scientific">Actinomadura fulvescens</name>
    <dbReference type="NCBI Taxonomy" id="46160"/>
    <lineage>
        <taxon>Bacteria</taxon>
        <taxon>Bacillati</taxon>
        <taxon>Actinomycetota</taxon>
        <taxon>Actinomycetes</taxon>
        <taxon>Streptosporangiales</taxon>
        <taxon>Thermomonosporaceae</taxon>
        <taxon>Actinomadura</taxon>
    </lineage>
</organism>
<dbReference type="Gene3D" id="3.40.190.10">
    <property type="entry name" value="Periplasmic binding protein-like II"/>
    <property type="match status" value="2"/>
</dbReference>
<feature type="domain" description="HTH lysR-type" evidence="5">
    <location>
        <begin position="7"/>
        <end position="64"/>
    </location>
</feature>
<dbReference type="InterPro" id="IPR005119">
    <property type="entry name" value="LysR_subst-bd"/>
</dbReference>
<keyword evidence="3" id="KW-0238">DNA-binding</keyword>
<dbReference type="CDD" id="cd08414">
    <property type="entry name" value="PBP2_LTTR_aromatics_like"/>
    <property type="match status" value="1"/>
</dbReference>
<evidence type="ECO:0000256" key="4">
    <source>
        <dbReference type="ARBA" id="ARBA00023163"/>
    </source>
</evidence>
<comment type="similarity">
    <text evidence="1">Belongs to the LysR transcriptional regulatory family.</text>
</comment>
<accession>A0ABN3R023</accession>
<dbReference type="PRINTS" id="PR00039">
    <property type="entry name" value="HTHLYSR"/>
</dbReference>
<gene>
    <name evidence="6" type="ORF">GCM10010411_95060</name>
</gene>
<dbReference type="InterPro" id="IPR036388">
    <property type="entry name" value="WH-like_DNA-bd_sf"/>
</dbReference>
<dbReference type="Gene3D" id="1.10.10.10">
    <property type="entry name" value="Winged helix-like DNA-binding domain superfamily/Winged helix DNA-binding domain"/>
    <property type="match status" value="1"/>
</dbReference>
<dbReference type="Proteomes" id="UP001501509">
    <property type="component" value="Unassembled WGS sequence"/>
</dbReference>
<reference evidence="6 7" key="1">
    <citation type="journal article" date="2019" name="Int. J. Syst. Evol. Microbiol.">
        <title>The Global Catalogue of Microorganisms (GCM) 10K type strain sequencing project: providing services to taxonomists for standard genome sequencing and annotation.</title>
        <authorList>
            <consortium name="The Broad Institute Genomics Platform"/>
            <consortium name="The Broad Institute Genome Sequencing Center for Infectious Disease"/>
            <person name="Wu L."/>
            <person name="Ma J."/>
        </authorList>
    </citation>
    <scope>NUCLEOTIDE SEQUENCE [LARGE SCALE GENOMIC DNA]</scope>
    <source>
        <strain evidence="6 7">JCM 6833</strain>
    </source>
</reference>